<protein>
    <submittedName>
        <fullName evidence="1">Uncharacterized protein</fullName>
    </submittedName>
</protein>
<gene>
    <name evidence="1" type="ORF">FHG12_19580</name>
</gene>
<dbReference type="AlphaFoldDB" id="A0A5B8A618"/>
<dbReference type="Proteomes" id="UP000305398">
    <property type="component" value="Chromosome"/>
</dbReference>
<organism evidence="1 2">
    <name type="scientific">Hymenobacter jejuensis</name>
    <dbReference type="NCBI Taxonomy" id="2502781"/>
    <lineage>
        <taxon>Bacteria</taxon>
        <taxon>Pseudomonadati</taxon>
        <taxon>Bacteroidota</taxon>
        <taxon>Cytophagia</taxon>
        <taxon>Cytophagales</taxon>
        <taxon>Hymenobacteraceae</taxon>
        <taxon>Hymenobacter</taxon>
    </lineage>
</organism>
<sequence length="102" mass="11686">MSERYIFHVPKVYATIISKAIVLVNTKDGLQSIENEQVMSDLRKLYDTLQRQESISLSKAELLSLIDILQPTLSPELTFEQIGIARLFLQDVMVEQMAFARL</sequence>
<evidence type="ECO:0000313" key="1">
    <source>
        <dbReference type="EMBL" id="QDA62163.1"/>
    </source>
</evidence>
<evidence type="ECO:0000313" key="2">
    <source>
        <dbReference type="Proteomes" id="UP000305398"/>
    </source>
</evidence>
<dbReference type="KEGG" id="hyj:FHG12_19580"/>
<keyword evidence="2" id="KW-1185">Reference proteome</keyword>
<dbReference type="EMBL" id="CP040896">
    <property type="protein sequence ID" value="QDA62163.1"/>
    <property type="molecule type" value="Genomic_DNA"/>
</dbReference>
<reference evidence="1 2" key="1">
    <citation type="submission" date="2019-06" db="EMBL/GenBank/DDBJ databases">
        <authorList>
            <person name="Srinivasan S."/>
        </authorList>
    </citation>
    <scope>NUCLEOTIDE SEQUENCE [LARGE SCALE GENOMIC DNA]</scope>
    <source>
        <strain evidence="1 2">17J68-5</strain>
    </source>
</reference>
<dbReference type="RefSeq" id="WP_139517394.1">
    <property type="nucleotide sequence ID" value="NZ_CP040896.1"/>
</dbReference>
<name>A0A5B8A618_9BACT</name>
<proteinExistence type="predicted"/>
<accession>A0A5B8A618</accession>